<evidence type="ECO:0000256" key="3">
    <source>
        <dbReference type="SAM" id="MobiDB-lite"/>
    </source>
</evidence>
<dbReference type="GO" id="GO:0005829">
    <property type="term" value="C:cytosol"/>
    <property type="evidence" value="ECO:0007669"/>
    <property type="project" value="GOC"/>
</dbReference>
<dbReference type="GO" id="GO:0042147">
    <property type="term" value="P:retrograde transport, endosome to Golgi"/>
    <property type="evidence" value="ECO:0007669"/>
    <property type="project" value="UniProtKB-UniRule"/>
</dbReference>
<dbReference type="GO" id="GO:0007030">
    <property type="term" value="P:Golgi organization"/>
    <property type="evidence" value="ECO:0007669"/>
    <property type="project" value="UniProtKB-UniRule"/>
</dbReference>
<keyword evidence="2" id="KW-0813">Transport</keyword>
<proteinExistence type="inferred from homology"/>
<comment type="similarity">
    <text evidence="1 2">Belongs to the VPS51 family.</text>
</comment>
<sequence length="267" mass="28471">MATVPSASPRPSLSLMRSPPSSRTSLDHASNPSAPPSLSRASVSGPPRRARVALRDYYGLKSGAADGSRGSVDTTASRVGGSIGGGSRLDALDREGFDAGAYVRQVLETERLEGLLSLENELVGEVRTLDGERKALVYDNYSKLISATDTIKKMRSNMDPLAPATSTLAPAIAHIAETAASLSSELDKGAVEGLTTGQKKQQRQRLLIQRAVDCPTTLTSLIDEGHNDEAIEEWATVQKILDRCQAVAGIAELRERCQKIIDSIDSD</sequence>
<reference evidence="4" key="1">
    <citation type="journal article" date="2020" name="Stud. Mycol.">
        <title>101 Dothideomycetes genomes: a test case for predicting lifestyles and emergence of pathogens.</title>
        <authorList>
            <person name="Haridas S."/>
            <person name="Albert R."/>
            <person name="Binder M."/>
            <person name="Bloem J."/>
            <person name="Labutti K."/>
            <person name="Salamov A."/>
            <person name="Andreopoulos B."/>
            <person name="Baker S."/>
            <person name="Barry K."/>
            <person name="Bills G."/>
            <person name="Bluhm B."/>
            <person name="Cannon C."/>
            <person name="Castanera R."/>
            <person name="Culley D."/>
            <person name="Daum C."/>
            <person name="Ezra D."/>
            <person name="Gonzalez J."/>
            <person name="Henrissat B."/>
            <person name="Kuo A."/>
            <person name="Liang C."/>
            <person name="Lipzen A."/>
            <person name="Lutzoni F."/>
            <person name="Magnuson J."/>
            <person name="Mondo S."/>
            <person name="Nolan M."/>
            <person name="Ohm R."/>
            <person name="Pangilinan J."/>
            <person name="Park H.-J."/>
            <person name="Ramirez L."/>
            <person name="Alfaro M."/>
            <person name="Sun H."/>
            <person name="Tritt A."/>
            <person name="Yoshinaga Y."/>
            <person name="Zwiers L.-H."/>
            <person name="Turgeon B."/>
            <person name="Goodwin S."/>
            <person name="Spatafora J."/>
            <person name="Crous P."/>
            <person name="Grigoriev I."/>
        </authorList>
    </citation>
    <scope>NUCLEOTIDE SEQUENCE</scope>
    <source>
        <strain evidence="4">CBS 115976</strain>
    </source>
</reference>
<protein>
    <recommendedName>
        <fullName evidence="2">Vacuolar protein sorting-associated protein 51 homolog</fullName>
    </recommendedName>
</protein>
<feature type="compositionally biased region" description="Low complexity" evidence="3">
    <location>
        <begin position="1"/>
        <end position="24"/>
    </location>
</feature>
<evidence type="ECO:0000256" key="1">
    <source>
        <dbReference type="ARBA" id="ARBA00006080"/>
    </source>
</evidence>
<evidence type="ECO:0000256" key="2">
    <source>
        <dbReference type="RuleBase" id="RU368010"/>
    </source>
</evidence>
<dbReference type="GO" id="GO:0006869">
    <property type="term" value="P:lipid transport"/>
    <property type="evidence" value="ECO:0007669"/>
    <property type="project" value="UniProtKB-UniRule"/>
</dbReference>
<dbReference type="PANTHER" id="PTHR15954:SF4">
    <property type="entry name" value="VACUOLAR PROTEIN SORTING-ASSOCIATED PROTEIN 51 HOMOLOG"/>
    <property type="match status" value="1"/>
</dbReference>
<dbReference type="OrthoDB" id="203678at2759"/>
<dbReference type="GO" id="GO:0016020">
    <property type="term" value="C:membrane"/>
    <property type="evidence" value="ECO:0007669"/>
    <property type="project" value="TreeGrafter"/>
</dbReference>
<dbReference type="AlphaFoldDB" id="A0A6A6U0X0"/>
<accession>A0A6A6U0X0</accession>
<feature type="region of interest" description="Disordered" evidence="3">
    <location>
        <begin position="1"/>
        <end position="48"/>
    </location>
</feature>
<feature type="region of interest" description="Disordered" evidence="3">
    <location>
        <begin position="64"/>
        <end position="84"/>
    </location>
</feature>
<keyword evidence="2" id="KW-0653">Protein transport</keyword>
<dbReference type="Proteomes" id="UP000799302">
    <property type="component" value="Unassembled WGS sequence"/>
</dbReference>
<dbReference type="GO" id="GO:0048193">
    <property type="term" value="P:Golgi vesicle transport"/>
    <property type="evidence" value="ECO:0007669"/>
    <property type="project" value="TreeGrafter"/>
</dbReference>
<dbReference type="GO" id="GO:0000938">
    <property type="term" value="C:GARP complex"/>
    <property type="evidence" value="ECO:0007669"/>
    <property type="project" value="UniProtKB-UniRule"/>
</dbReference>
<name>A0A6A6U0X0_9PEZI</name>
<comment type="function">
    <text evidence="2">Acts as component of the GARP complex that is involved in retrograde transport from early and late endosomes to the trans-Golgi network (TGN).</text>
</comment>
<dbReference type="PANTHER" id="PTHR15954">
    <property type="entry name" value="VACUOLAR PROTEIN SORTING-ASSOCIATED PROTEIN 51 HOMOLOG"/>
    <property type="match status" value="1"/>
</dbReference>
<dbReference type="GO" id="GO:1990745">
    <property type="term" value="C:EARP complex"/>
    <property type="evidence" value="ECO:0007669"/>
    <property type="project" value="TreeGrafter"/>
</dbReference>
<keyword evidence="5" id="KW-1185">Reference proteome</keyword>
<dbReference type="EMBL" id="MU004241">
    <property type="protein sequence ID" value="KAF2664903.1"/>
    <property type="molecule type" value="Genomic_DNA"/>
</dbReference>
<evidence type="ECO:0000313" key="5">
    <source>
        <dbReference type="Proteomes" id="UP000799302"/>
    </source>
</evidence>
<dbReference type="Pfam" id="PF08700">
    <property type="entry name" value="VPS51_Exo84_N"/>
    <property type="match status" value="1"/>
</dbReference>
<keyword evidence="2" id="KW-0333">Golgi apparatus</keyword>
<comment type="subunit">
    <text evidence="2">Component of the Golgi-associated retrograde protein (GARP) complex.</text>
</comment>
<evidence type="ECO:0000313" key="4">
    <source>
        <dbReference type="EMBL" id="KAF2664903.1"/>
    </source>
</evidence>
<gene>
    <name evidence="4" type="ORF">BT63DRAFT_78953</name>
</gene>
<comment type="subcellular location">
    <subcellularLocation>
        <location evidence="2">Golgi apparatus</location>
        <location evidence="2">trans-Golgi network</location>
    </subcellularLocation>
</comment>
<dbReference type="GO" id="GO:0032456">
    <property type="term" value="P:endocytic recycling"/>
    <property type="evidence" value="ECO:0007669"/>
    <property type="project" value="TreeGrafter"/>
</dbReference>
<dbReference type="GO" id="GO:0015031">
    <property type="term" value="P:protein transport"/>
    <property type="evidence" value="ECO:0007669"/>
    <property type="project" value="UniProtKB-UniRule"/>
</dbReference>
<keyword evidence="2" id="KW-0445">Lipid transport</keyword>
<dbReference type="InterPro" id="IPR014812">
    <property type="entry name" value="Vps51"/>
</dbReference>
<organism evidence="4 5">
    <name type="scientific">Microthyrium microscopicum</name>
    <dbReference type="NCBI Taxonomy" id="703497"/>
    <lineage>
        <taxon>Eukaryota</taxon>
        <taxon>Fungi</taxon>
        <taxon>Dikarya</taxon>
        <taxon>Ascomycota</taxon>
        <taxon>Pezizomycotina</taxon>
        <taxon>Dothideomycetes</taxon>
        <taxon>Dothideomycetes incertae sedis</taxon>
        <taxon>Microthyriales</taxon>
        <taxon>Microthyriaceae</taxon>
        <taxon>Microthyrium</taxon>
    </lineage>
</organism>